<name>A0A9W6I9J7_9ACTN</name>
<sequence>MNAHHPPEHHDAAVDRWLNEHQHVLESGLGSLLDIEAGLQEVLLQSRHSVLGNDLDTVLDVEAGLAAILPAKPPSAPVAQSGLRTEERGHTTVEQFLRSVSPESRLLLRRRPVVVSASRHLEEVLTLNDILTRAHRLAHGSDRIRDPYRIRYLIIDLVENLAHASDLAHDMALNFMLPHLLVRDLTHIYEIVGNLSLDLTHASSRVNDRPLISALSQEQALALAHTLARVFALALARTDDLIGFCVDQVRRAIALALGQDLPVLHKELIKAFLDDFTTADLRAANVISVDLTGVQWSESRTKWSEEMDVEALKARSKETGMGSGIYVVQSGPATVRGFADLA</sequence>
<reference evidence="1" key="1">
    <citation type="journal article" date="2014" name="Int. J. Syst. Evol. Microbiol.">
        <title>Complete genome sequence of Corynebacterium casei LMG S-19264T (=DSM 44701T), isolated from a smear-ripened cheese.</title>
        <authorList>
            <consortium name="US DOE Joint Genome Institute (JGI-PGF)"/>
            <person name="Walter F."/>
            <person name="Albersmeier A."/>
            <person name="Kalinowski J."/>
            <person name="Ruckert C."/>
        </authorList>
    </citation>
    <scope>NUCLEOTIDE SEQUENCE</scope>
    <source>
        <strain evidence="1">VKM Ac-2007</strain>
    </source>
</reference>
<proteinExistence type="predicted"/>
<evidence type="ECO:0000313" key="1">
    <source>
        <dbReference type="EMBL" id="GLK13489.1"/>
    </source>
</evidence>
<protein>
    <submittedName>
        <fullName evidence="1">Uncharacterized protein</fullName>
    </submittedName>
</protein>
<reference evidence="1" key="2">
    <citation type="submission" date="2023-01" db="EMBL/GenBank/DDBJ databases">
        <authorList>
            <person name="Sun Q."/>
            <person name="Evtushenko L."/>
        </authorList>
    </citation>
    <scope>NUCLEOTIDE SEQUENCE</scope>
    <source>
        <strain evidence="1">VKM Ac-2007</strain>
    </source>
</reference>
<organism evidence="1 2">
    <name type="scientific">Streptosporangium carneum</name>
    <dbReference type="NCBI Taxonomy" id="47481"/>
    <lineage>
        <taxon>Bacteria</taxon>
        <taxon>Bacillati</taxon>
        <taxon>Actinomycetota</taxon>
        <taxon>Actinomycetes</taxon>
        <taxon>Streptosporangiales</taxon>
        <taxon>Streptosporangiaceae</taxon>
        <taxon>Streptosporangium</taxon>
    </lineage>
</organism>
<accession>A0A9W6I9J7</accession>
<keyword evidence="2" id="KW-1185">Reference proteome</keyword>
<dbReference type="AlphaFoldDB" id="A0A9W6I9J7"/>
<comment type="caution">
    <text evidence="1">The sequence shown here is derived from an EMBL/GenBank/DDBJ whole genome shotgun (WGS) entry which is preliminary data.</text>
</comment>
<gene>
    <name evidence="1" type="ORF">GCM10017600_69000</name>
</gene>
<dbReference type="Proteomes" id="UP001143474">
    <property type="component" value="Unassembled WGS sequence"/>
</dbReference>
<dbReference type="RefSeq" id="WP_271221772.1">
    <property type="nucleotide sequence ID" value="NZ_BAAAVD010000011.1"/>
</dbReference>
<dbReference type="EMBL" id="BSEV01000023">
    <property type="protein sequence ID" value="GLK13489.1"/>
    <property type="molecule type" value="Genomic_DNA"/>
</dbReference>
<evidence type="ECO:0000313" key="2">
    <source>
        <dbReference type="Proteomes" id="UP001143474"/>
    </source>
</evidence>